<evidence type="ECO:0000259" key="1">
    <source>
        <dbReference type="Pfam" id="PF14910"/>
    </source>
</evidence>
<dbReference type="Proteomes" id="UP000694388">
    <property type="component" value="Unplaced"/>
</dbReference>
<dbReference type="InterPro" id="IPR042320">
    <property type="entry name" value="MMS22-like"/>
</dbReference>
<dbReference type="OMA" id="CTENHLA"/>
<dbReference type="GeneTree" id="ENSGT00940000170209"/>
<dbReference type="Ensembl" id="ENSEBUT00000028357.1">
    <property type="protein sequence ID" value="ENSEBUP00000027781.1"/>
    <property type="gene ID" value="ENSEBUG00000016995.1"/>
</dbReference>
<proteinExistence type="predicted"/>
<evidence type="ECO:0000313" key="2">
    <source>
        <dbReference type="Ensembl" id="ENSEBUP00000027781.1"/>
    </source>
</evidence>
<accession>A0A8C4RBQ2</accession>
<keyword evidence="3" id="KW-1185">Reference proteome</keyword>
<protein>
    <recommendedName>
        <fullName evidence="1">Protein MMS22-like N-terminal domain-containing protein</fullName>
    </recommendedName>
</protein>
<dbReference type="AlphaFoldDB" id="A0A8C4RBQ2"/>
<dbReference type="PANTHER" id="PTHR28547">
    <property type="entry name" value="PROTEIN MMS22-LIKE"/>
    <property type="match status" value="1"/>
</dbReference>
<dbReference type="PANTHER" id="PTHR28547:SF1">
    <property type="entry name" value="PROTEIN MMS22-LIKE"/>
    <property type="match status" value="1"/>
</dbReference>
<feature type="domain" description="Protein MMS22-like N-terminal" evidence="1">
    <location>
        <begin position="28"/>
        <end position="137"/>
    </location>
</feature>
<feature type="domain" description="Protein MMS22-like N-terminal" evidence="1">
    <location>
        <begin position="276"/>
        <end position="373"/>
    </location>
</feature>
<sequence length="410" mass="46716">MEIDFEGSLTPPCSPCSEPGFTHLEIFPSFSCLSSSPDSSCTENHLAYGCLKRMFLHLDPSPCCFERDTTSLFGFPVVTETALFDSPGLLFGLLRFVALSFCLFYFCRTSVQQLHTECETLRLKCARFLSYCKAAVFSPSWYLLHLHLDLRWSVLEILQILSHCTAGNLLFLFREMILSIQEELATSPFYCACTRDFWILLQNLLDHRTDGSDRKVRKLVPHAYTESVSLLETCQVSCDGLLVGSGAAYHSVDDPFATCIPVSFLVSCVIFLMTEWHNFLCIIIKGNYSTQSQKLTCCFFLIIVPGRFYTKFHQRRLSELTDNGLHNFFFIFLVVATRPDEFEEVTCRLIELLECLKPSSLSVGQRMNIWRGEPHRSSFVVFHCDLKFSDLKPLTSKSIGFSVETTSTTW</sequence>
<name>A0A8C4RBQ2_EPTBU</name>
<dbReference type="GO" id="GO:0000724">
    <property type="term" value="P:double-strand break repair via homologous recombination"/>
    <property type="evidence" value="ECO:0007669"/>
    <property type="project" value="InterPro"/>
</dbReference>
<dbReference type="GO" id="GO:0031297">
    <property type="term" value="P:replication fork processing"/>
    <property type="evidence" value="ECO:0007669"/>
    <property type="project" value="InterPro"/>
</dbReference>
<reference evidence="2" key="2">
    <citation type="submission" date="2025-09" db="UniProtKB">
        <authorList>
            <consortium name="Ensembl"/>
        </authorList>
    </citation>
    <scope>IDENTIFICATION</scope>
</reference>
<organism evidence="2 3">
    <name type="scientific">Eptatretus burgeri</name>
    <name type="common">Inshore hagfish</name>
    <dbReference type="NCBI Taxonomy" id="7764"/>
    <lineage>
        <taxon>Eukaryota</taxon>
        <taxon>Metazoa</taxon>
        <taxon>Chordata</taxon>
        <taxon>Craniata</taxon>
        <taxon>Vertebrata</taxon>
        <taxon>Cyclostomata</taxon>
        <taxon>Myxini</taxon>
        <taxon>Myxiniformes</taxon>
        <taxon>Myxinidae</taxon>
        <taxon>Eptatretinae</taxon>
        <taxon>Eptatretus</taxon>
    </lineage>
</organism>
<dbReference type="Pfam" id="PF14910">
    <property type="entry name" value="MMS22L_N"/>
    <property type="match status" value="2"/>
</dbReference>
<dbReference type="GO" id="GO:0043596">
    <property type="term" value="C:nuclear replication fork"/>
    <property type="evidence" value="ECO:0007669"/>
    <property type="project" value="TreeGrafter"/>
</dbReference>
<reference evidence="2" key="1">
    <citation type="submission" date="2025-08" db="UniProtKB">
        <authorList>
            <consortium name="Ensembl"/>
        </authorList>
    </citation>
    <scope>IDENTIFICATION</scope>
</reference>
<dbReference type="InterPro" id="IPR029425">
    <property type="entry name" value="MMS22L_N"/>
</dbReference>
<evidence type="ECO:0000313" key="3">
    <source>
        <dbReference type="Proteomes" id="UP000694388"/>
    </source>
</evidence>